<proteinExistence type="predicted"/>
<evidence type="ECO:0000313" key="2">
    <source>
        <dbReference type="Proteomes" id="UP000222485"/>
    </source>
</evidence>
<gene>
    <name evidence="1" type="ORF">Ccr32_gp254</name>
</gene>
<organism evidence="1 2">
    <name type="scientific">Caulobacter phage Ccr32</name>
    <dbReference type="NCBI Taxonomy" id="1959738"/>
    <lineage>
        <taxon>Viruses</taxon>
        <taxon>Duplodnaviria</taxon>
        <taxon>Heunggongvirae</taxon>
        <taxon>Uroviricota</taxon>
        <taxon>Caudoviricetes</taxon>
        <taxon>Jeanschmidtviridae</taxon>
        <taxon>Shapirovirus</taxon>
        <taxon>Shapirovirus cbk</taxon>
    </lineage>
</organism>
<dbReference type="EMBL" id="KY555146">
    <property type="protein sequence ID" value="ARB15172.1"/>
    <property type="molecule type" value="Genomic_DNA"/>
</dbReference>
<reference evidence="2" key="1">
    <citation type="journal article" date="2017" name="Curr. Microbiol.">
        <title>Genomic Diversity of Type B3 Bacteriophages of Caulobacter crescentus.</title>
        <authorList>
            <person name="Ash K.T."/>
            <person name="Drake K.M."/>
            <person name="Gibbs W.S."/>
            <person name="Ely B."/>
        </authorList>
    </citation>
    <scope>NUCLEOTIDE SEQUENCE [LARGE SCALE GENOMIC DNA]</scope>
</reference>
<dbReference type="Proteomes" id="UP000222485">
    <property type="component" value="Genome"/>
</dbReference>
<name>A0A1V0EE33_9CAUD</name>
<accession>A0A1V0EE33</accession>
<sequence>MIRSRNEPPEVTASKMAERWSAQKNLISGFLAGPAEALNANWQYVSALLWAHCDLRVVGDWQDRPVRGWTAESINAPFDICMIEDRASATIQNGDLAVTMLTTLLPHAEITITKASGRNWDWEVLVDTRFAAHAKFEGMVWGFGPSIALAAWRAYFSYVNKEPTDV</sequence>
<protein>
    <submittedName>
        <fullName evidence="1">Uncharacterized protein</fullName>
    </submittedName>
</protein>
<evidence type="ECO:0000313" key="1">
    <source>
        <dbReference type="EMBL" id="ARB15172.1"/>
    </source>
</evidence>